<evidence type="ECO:0000256" key="4">
    <source>
        <dbReference type="ARBA" id="ARBA00011080"/>
    </source>
</evidence>
<dbReference type="Gene3D" id="3.90.199.10">
    <property type="entry name" value="Topoisomerase II, domain 5"/>
    <property type="match status" value="1"/>
</dbReference>
<dbReference type="AlphaFoldDB" id="A0A6C0C3C5"/>
<keyword evidence="11" id="KW-0238">DNA-binding</keyword>
<dbReference type="Pfam" id="PF00521">
    <property type="entry name" value="DNA_topoisoIV"/>
    <property type="match status" value="1"/>
</dbReference>
<dbReference type="GO" id="GO:0000712">
    <property type="term" value="P:resolution of meiotic recombination intermediates"/>
    <property type="evidence" value="ECO:0007669"/>
    <property type="project" value="TreeGrafter"/>
</dbReference>
<dbReference type="SMART" id="SM00434">
    <property type="entry name" value="TOP4c"/>
    <property type="match status" value="1"/>
</dbReference>
<dbReference type="GO" id="GO:0003677">
    <property type="term" value="F:DNA binding"/>
    <property type="evidence" value="ECO:0007669"/>
    <property type="project" value="UniProtKB-KW"/>
</dbReference>
<dbReference type="Pfam" id="PF16898">
    <property type="entry name" value="TOPRIM_C"/>
    <property type="match status" value="1"/>
</dbReference>
<dbReference type="PRINTS" id="PR01158">
    <property type="entry name" value="TOPISMRASEII"/>
</dbReference>
<dbReference type="PRINTS" id="PR00418">
    <property type="entry name" value="TPI2FAMILY"/>
</dbReference>
<name>A0A6C0C3C5_9ZZZZ</name>
<evidence type="ECO:0000259" key="14">
    <source>
        <dbReference type="PROSITE" id="PS50880"/>
    </source>
</evidence>
<proteinExistence type="inferred from homology"/>
<dbReference type="InterPro" id="IPR001241">
    <property type="entry name" value="Topo_IIA"/>
</dbReference>
<dbReference type="PROSITE" id="PS50880">
    <property type="entry name" value="TOPRIM"/>
    <property type="match status" value="1"/>
</dbReference>
<dbReference type="PROSITE" id="PS00177">
    <property type="entry name" value="TOPOISOMERASE_II"/>
    <property type="match status" value="1"/>
</dbReference>
<dbReference type="PANTHER" id="PTHR10169:SF38">
    <property type="entry name" value="DNA TOPOISOMERASE 2"/>
    <property type="match status" value="1"/>
</dbReference>
<dbReference type="Gene3D" id="3.40.50.670">
    <property type="match status" value="1"/>
</dbReference>
<dbReference type="InterPro" id="IPR013759">
    <property type="entry name" value="Topo_IIA_B_C"/>
</dbReference>
<dbReference type="InterPro" id="IPR013760">
    <property type="entry name" value="Topo_IIA-like_dom_sf"/>
</dbReference>
<dbReference type="InterPro" id="IPR014721">
    <property type="entry name" value="Ribsml_uS5_D2-typ_fold_subgr"/>
</dbReference>
<dbReference type="GO" id="GO:0005634">
    <property type="term" value="C:nucleus"/>
    <property type="evidence" value="ECO:0007669"/>
    <property type="project" value="TreeGrafter"/>
</dbReference>
<keyword evidence="9" id="KW-0460">Magnesium</keyword>
<comment type="cofactor">
    <cofactor evidence="2">
        <name>Ca(2+)</name>
        <dbReference type="ChEBI" id="CHEBI:29108"/>
    </cofactor>
</comment>
<keyword evidence="6" id="KW-0479">Metal-binding</keyword>
<evidence type="ECO:0000256" key="12">
    <source>
        <dbReference type="ARBA" id="ARBA00023235"/>
    </source>
</evidence>
<evidence type="ECO:0000256" key="2">
    <source>
        <dbReference type="ARBA" id="ARBA00001913"/>
    </source>
</evidence>
<protein>
    <recommendedName>
        <fullName evidence="5">DNA topoisomerase (ATP-hydrolyzing)</fullName>
        <ecNumber evidence="5">5.6.2.2</ecNumber>
    </recommendedName>
</protein>
<feature type="domain" description="Toprim" evidence="14">
    <location>
        <begin position="440"/>
        <end position="557"/>
    </location>
</feature>
<dbReference type="PANTHER" id="PTHR10169">
    <property type="entry name" value="DNA TOPOISOMERASE/GYRASE"/>
    <property type="match status" value="1"/>
</dbReference>
<dbReference type="EMBL" id="MN739336">
    <property type="protein sequence ID" value="QHS99195.1"/>
    <property type="molecule type" value="Genomic_DNA"/>
</dbReference>
<dbReference type="GO" id="GO:0003918">
    <property type="term" value="F:DNA topoisomerase type II (double strand cut, ATP-hydrolyzing) activity"/>
    <property type="evidence" value="ECO:0007669"/>
    <property type="project" value="UniProtKB-EC"/>
</dbReference>
<dbReference type="InterPro" id="IPR002205">
    <property type="entry name" value="Topo_IIA_dom_A"/>
</dbReference>
<dbReference type="SMART" id="SM00433">
    <property type="entry name" value="TOP2c"/>
    <property type="match status" value="1"/>
</dbReference>
<dbReference type="FunFam" id="3.90.199.10:FF:000002">
    <property type="entry name" value="DNA topoisomerase 2"/>
    <property type="match status" value="1"/>
</dbReference>
<dbReference type="Gene3D" id="3.30.565.10">
    <property type="entry name" value="Histidine kinase-like ATPase, C-terminal domain"/>
    <property type="match status" value="1"/>
</dbReference>
<comment type="similarity">
    <text evidence="4">Belongs to the type II topoisomerase family.</text>
</comment>
<evidence type="ECO:0000256" key="1">
    <source>
        <dbReference type="ARBA" id="ARBA00000185"/>
    </source>
</evidence>
<evidence type="ECO:0000256" key="6">
    <source>
        <dbReference type="ARBA" id="ARBA00022723"/>
    </source>
</evidence>
<dbReference type="Pfam" id="PF01751">
    <property type="entry name" value="Toprim"/>
    <property type="match status" value="1"/>
</dbReference>
<keyword evidence="12" id="KW-0413">Isomerase</keyword>
<dbReference type="Pfam" id="PF00204">
    <property type="entry name" value="DNA_gyraseB"/>
    <property type="match status" value="1"/>
</dbReference>
<dbReference type="InterPro" id="IPR018522">
    <property type="entry name" value="TopoIIA_CS"/>
</dbReference>
<accession>A0A6C0C3C5</accession>
<dbReference type="Gene3D" id="3.30.1360.40">
    <property type="match status" value="1"/>
</dbReference>
<organism evidence="16">
    <name type="scientific">viral metagenome</name>
    <dbReference type="NCBI Taxonomy" id="1070528"/>
    <lineage>
        <taxon>unclassified sequences</taxon>
        <taxon>metagenomes</taxon>
        <taxon>organismal metagenomes</taxon>
    </lineage>
</organism>
<comment type="catalytic activity">
    <reaction evidence="1">
        <text>ATP-dependent breakage, passage and rejoining of double-stranded DNA.</text>
        <dbReference type="EC" id="5.6.2.2"/>
    </reaction>
</comment>
<dbReference type="EC" id="5.6.2.2" evidence="5"/>
<dbReference type="InterPro" id="IPR006171">
    <property type="entry name" value="TOPRIM_dom"/>
</dbReference>
<evidence type="ECO:0000256" key="8">
    <source>
        <dbReference type="ARBA" id="ARBA00022840"/>
    </source>
</evidence>
<evidence type="ECO:0000256" key="5">
    <source>
        <dbReference type="ARBA" id="ARBA00012895"/>
    </source>
</evidence>
<keyword evidence="10" id="KW-0799">Topoisomerase</keyword>
<evidence type="ECO:0000256" key="7">
    <source>
        <dbReference type="ARBA" id="ARBA00022741"/>
    </source>
</evidence>
<dbReference type="Gene3D" id="3.30.1490.30">
    <property type="match status" value="1"/>
</dbReference>
<evidence type="ECO:0000256" key="11">
    <source>
        <dbReference type="ARBA" id="ARBA00023125"/>
    </source>
</evidence>
<dbReference type="InterPro" id="IPR013758">
    <property type="entry name" value="Topo_IIA_A/C_ab"/>
</dbReference>
<dbReference type="InterPro" id="IPR013757">
    <property type="entry name" value="Topo_IIA_A_a_sf"/>
</dbReference>
<dbReference type="InterPro" id="IPR031660">
    <property type="entry name" value="TOPRIM_C"/>
</dbReference>
<evidence type="ECO:0000256" key="3">
    <source>
        <dbReference type="ARBA" id="ARBA00001946"/>
    </source>
</evidence>
<dbReference type="GO" id="GO:0000819">
    <property type="term" value="P:sister chromatid segregation"/>
    <property type="evidence" value="ECO:0007669"/>
    <property type="project" value="TreeGrafter"/>
</dbReference>
<dbReference type="InterPro" id="IPR001154">
    <property type="entry name" value="TopoII_euk"/>
</dbReference>
<dbReference type="InterPro" id="IPR013506">
    <property type="entry name" value="Topo_IIA_bsu_dom2"/>
</dbReference>
<keyword evidence="8" id="KW-0067">ATP-binding</keyword>
<evidence type="ECO:0000313" key="16">
    <source>
        <dbReference type="EMBL" id="QHS99195.1"/>
    </source>
</evidence>
<dbReference type="SUPFAM" id="SSF56719">
    <property type="entry name" value="Type II DNA topoisomerase"/>
    <property type="match status" value="1"/>
</dbReference>
<dbReference type="Gene3D" id="3.30.230.10">
    <property type="match status" value="1"/>
</dbReference>
<dbReference type="InterPro" id="IPR020568">
    <property type="entry name" value="Ribosomal_Su5_D2-typ_SF"/>
</dbReference>
<comment type="cofactor">
    <cofactor evidence="3">
        <name>Mg(2+)</name>
        <dbReference type="ChEBI" id="CHEBI:18420"/>
    </cofactor>
</comment>
<reference evidence="16" key="1">
    <citation type="journal article" date="2020" name="Nature">
        <title>Giant virus diversity and host interactions through global metagenomics.</title>
        <authorList>
            <person name="Schulz F."/>
            <person name="Roux S."/>
            <person name="Paez-Espino D."/>
            <person name="Jungbluth S."/>
            <person name="Walsh D.A."/>
            <person name="Denef V.J."/>
            <person name="McMahon K.D."/>
            <person name="Konstantinidis K.T."/>
            <person name="Eloe-Fadrosh E.A."/>
            <person name="Kyrpides N.C."/>
            <person name="Woyke T."/>
        </authorList>
    </citation>
    <scope>NUCLEOTIDE SEQUENCE</scope>
    <source>
        <strain evidence="16">GVMAG-M-3300020185-33</strain>
    </source>
</reference>
<evidence type="ECO:0000256" key="10">
    <source>
        <dbReference type="ARBA" id="ARBA00023029"/>
    </source>
</evidence>
<keyword evidence="13" id="KW-0175">Coiled coil</keyword>
<dbReference type="Gene3D" id="1.10.268.10">
    <property type="entry name" value="Topoisomerase, domain 3"/>
    <property type="match status" value="1"/>
</dbReference>
<feature type="coiled-coil region" evidence="13">
    <location>
        <begin position="1027"/>
        <end position="1054"/>
    </location>
</feature>
<dbReference type="GO" id="GO:0046872">
    <property type="term" value="F:metal ion binding"/>
    <property type="evidence" value="ECO:0007669"/>
    <property type="project" value="UniProtKB-KW"/>
</dbReference>
<dbReference type="SUPFAM" id="SSF55874">
    <property type="entry name" value="ATPase domain of HSP90 chaperone/DNA topoisomerase II/histidine kinase"/>
    <property type="match status" value="1"/>
</dbReference>
<dbReference type="GO" id="GO:0005524">
    <property type="term" value="F:ATP binding"/>
    <property type="evidence" value="ECO:0007669"/>
    <property type="project" value="UniProtKB-KW"/>
</dbReference>
<evidence type="ECO:0000256" key="13">
    <source>
        <dbReference type="SAM" id="Coils"/>
    </source>
</evidence>
<dbReference type="PROSITE" id="PS52040">
    <property type="entry name" value="TOPO_IIA"/>
    <property type="match status" value="1"/>
</dbReference>
<evidence type="ECO:0000256" key="9">
    <source>
        <dbReference type="ARBA" id="ARBA00022842"/>
    </source>
</evidence>
<dbReference type="InterPro" id="IPR050634">
    <property type="entry name" value="DNA_Topoisomerase_II"/>
</dbReference>
<feature type="domain" description="Topo IIA-type catalytic" evidence="15">
    <location>
        <begin position="687"/>
        <end position="1135"/>
    </location>
</feature>
<dbReference type="SUPFAM" id="SSF54211">
    <property type="entry name" value="Ribosomal protein S5 domain 2-like"/>
    <property type="match status" value="1"/>
</dbReference>
<dbReference type="InterPro" id="IPR036890">
    <property type="entry name" value="HATPase_C_sf"/>
</dbReference>
<evidence type="ECO:0000259" key="15">
    <source>
        <dbReference type="PROSITE" id="PS52040"/>
    </source>
</evidence>
<sequence>MAAIGKTDLSTTYQKKTQKEHIKDAPDTYVGAVEPDEVKNWSFNNDNKLTYHNYTWTPALYKIFDEGIVNCRDHYVRLREKKSSGQKDIIPVTMIDVSVDKETGIITFMNDGNGIDIAQHPEHKIWVPEMIFGHLMTSTNYKKSEKKIVGGKNGFGVKLIFIYSKWAKIETVDHVRKKKYVQEFKNNLDILEQPIITKAVTTKPYVKISFLPDYQRFGTEGITDDMFNLFKKRTFDIGAVTDKSVKVRFNDDMVPVRTIEQYIDLHIGTKSETKRVFEKDNSRWEYAVCLSPVDEFTQVSFVNGVYTSKGGKHVEYILNQLVRKIIVYIEKKKKIKVKSTTIKEQLMLFVNCVIENPSFDSQTKDYMNTPVSKFGSKCDISDKFIDKVLKMGVMETAISLTEIKDHKAAKKTDGRKSKSIRNIPKLIDANWAGGPKSNQCTLILCEGDSAKAGIVSGLSKEDRNSFGVFPLKGKLMNTKELLQSRINDNAEITSIKKIVGLETNKIYNKELANKFLRYGHVLFMTDQDLDGSHIKGLCVNLFHSQWRDLIELDNFLGFMNTPIIKASKGTVEKSFYSEVKYREWKVGNNNGKGWKIKYFKGLGTSTAKEFKEYFADKKIVYFKHNGQLCDNSIDMAFNKKRADDRKDWLGNYDMDAVLDPDQSNISYKEFIDMELIHFSKYDCDRSIPNVMDGKKISTRKILFAAFKRNLVKEVKVAQFAGYTSEHSAYHHGEKSLVEAIVGMAQEYVGSNNINELLPLGQFGTRLQGGKDHASERYIFTMLNPITKYIYREADLPVLNYLDDDGNPVQPDFYSPIIPMVLVNGGKGIGTGFSYEGLCYNPLQIIKYLKWKLDDKKSEAMPEITPYYEGFKGTIDKILDIKDAVDASKVYKKYLIKGVYNITGVDRIHITELPIGVWTDDYKKFLESIIDDSNPKKSKNKQILKNYIDMSTDTEVDIQLKLVPGAMQRLLPKKGDYGCNQLEKALGLYTTRTTTNMNLFDSKQQLKKFCTVYEIIEAYFENRLALYYKRKEHQLDQLQKQLIKLSNKAKFIQEQISEPPTLVLRKKKKDEVVALLKSKNYDVIDEDEDYKYLRTMTIDSVEEENVFKLLKDRGNKESDFDLLKKKNVEGIWLEELSELSQQYIIYRNARIRRAAGFTTKKKKIKNIKKIKKKLT</sequence>
<keyword evidence="7" id="KW-0547">Nucleotide-binding</keyword>
<dbReference type="GO" id="GO:0006265">
    <property type="term" value="P:DNA topological change"/>
    <property type="evidence" value="ECO:0007669"/>
    <property type="project" value="InterPro"/>
</dbReference>
<dbReference type="FunFam" id="3.40.50.670:FF:000001">
    <property type="entry name" value="DNA topoisomerase 2"/>
    <property type="match status" value="1"/>
</dbReference>